<proteinExistence type="predicted"/>
<protein>
    <recommendedName>
        <fullName evidence="3">BD-FAE-like domain-containing protein</fullName>
    </recommendedName>
</protein>
<dbReference type="PANTHER" id="PTHR48081">
    <property type="entry name" value="AB HYDROLASE SUPERFAMILY PROTEIN C4A8.06C"/>
    <property type="match status" value="1"/>
</dbReference>
<accession>A0ABQ4AZS5</accession>
<reference evidence="4 5" key="1">
    <citation type="submission" date="2021-01" db="EMBL/GenBank/DDBJ databases">
        <title>Whole genome shotgun sequence of Actinoplanes palleronii NBRC 14916.</title>
        <authorList>
            <person name="Komaki H."/>
            <person name="Tamura T."/>
        </authorList>
    </citation>
    <scope>NUCLEOTIDE SEQUENCE [LARGE SCALE GENOMIC DNA]</scope>
    <source>
        <strain evidence="4 5">NBRC 14916</strain>
    </source>
</reference>
<feature type="region of interest" description="Disordered" evidence="2">
    <location>
        <begin position="1"/>
        <end position="27"/>
    </location>
</feature>
<sequence>MNPGKEQAGEPPEASAGRADPAAGERGGPAVTAYREVVFATWPGFRPLALDLYVPARPVALCVYLHGGGWRAGTRAEGPGNVKNWRPGFFEHVAGLGLAIASVDYRLSGEVTFPAQADDVGAALDFLAAHRDDYGITCDRTVIWGVSAGGHLAALAALTRAADRRPRHRPAAAVCWYPVTDLDALAKDIADAGGRPDRGPQSREGALLGGSLDDLPDLVTAAGPVHHVSPAAPPFLFLHGDADVAVPAQQSHRLAERLLAAGAEATVDLIPGAGHMFPELDEPTTRAITHRSAQFLLRPVP</sequence>
<dbReference type="RefSeq" id="WP_344573560.1">
    <property type="nucleotide sequence ID" value="NZ_BAAATY010000009.1"/>
</dbReference>
<feature type="domain" description="BD-FAE-like" evidence="3">
    <location>
        <begin position="50"/>
        <end position="258"/>
    </location>
</feature>
<evidence type="ECO:0000256" key="2">
    <source>
        <dbReference type="SAM" id="MobiDB-lite"/>
    </source>
</evidence>
<dbReference type="PANTHER" id="PTHR48081:SF13">
    <property type="entry name" value="ALPHA_BETA HYDROLASE"/>
    <property type="match status" value="1"/>
</dbReference>
<dbReference type="SUPFAM" id="SSF53474">
    <property type="entry name" value="alpha/beta-Hydrolases"/>
    <property type="match status" value="1"/>
</dbReference>
<dbReference type="Proteomes" id="UP000624709">
    <property type="component" value="Unassembled WGS sequence"/>
</dbReference>
<keyword evidence="1" id="KW-0378">Hydrolase</keyword>
<evidence type="ECO:0000313" key="4">
    <source>
        <dbReference type="EMBL" id="GIE63918.1"/>
    </source>
</evidence>
<dbReference type="EMBL" id="BOMS01000001">
    <property type="protein sequence ID" value="GIE63918.1"/>
    <property type="molecule type" value="Genomic_DNA"/>
</dbReference>
<comment type="caution">
    <text evidence="4">The sequence shown here is derived from an EMBL/GenBank/DDBJ whole genome shotgun (WGS) entry which is preliminary data.</text>
</comment>
<dbReference type="InterPro" id="IPR050300">
    <property type="entry name" value="GDXG_lipolytic_enzyme"/>
</dbReference>
<dbReference type="InterPro" id="IPR029058">
    <property type="entry name" value="AB_hydrolase_fold"/>
</dbReference>
<dbReference type="Gene3D" id="3.40.50.1820">
    <property type="entry name" value="alpha/beta hydrolase"/>
    <property type="match status" value="1"/>
</dbReference>
<keyword evidence="5" id="KW-1185">Reference proteome</keyword>
<evidence type="ECO:0000259" key="3">
    <source>
        <dbReference type="Pfam" id="PF20434"/>
    </source>
</evidence>
<dbReference type="InterPro" id="IPR049492">
    <property type="entry name" value="BD-FAE-like_dom"/>
</dbReference>
<dbReference type="Pfam" id="PF20434">
    <property type="entry name" value="BD-FAE"/>
    <property type="match status" value="1"/>
</dbReference>
<name>A0ABQ4AZS5_9ACTN</name>
<evidence type="ECO:0000256" key="1">
    <source>
        <dbReference type="ARBA" id="ARBA00022801"/>
    </source>
</evidence>
<organism evidence="4 5">
    <name type="scientific">Actinoplanes palleronii</name>
    <dbReference type="NCBI Taxonomy" id="113570"/>
    <lineage>
        <taxon>Bacteria</taxon>
        <taxon>Bacillati</taxon>
        <taxon>Actinomycetota</taxon>
        <taxon>Actinomycetes</taxon>
        <taxon>Micromonosporales</taxon>
        <taxon>Micromonosporaceae</taxon>
        <taxon>Actinoplanes</taxon>
    </lineage>
</organism>
<gene>
    <name evidence="4" type="ORF">Apa02nite_000260</name>
</gene>
<evidence type="ECO:0000313" key="5">
    <source>
        <dbReference type="Proteomes" id="UP000624709"/>
    </source>
</evidence>